<dbReference type="PANTHER" id="PTHR43252:SF5">
    <property type="entry name" value="TRANSCRIPTIONAL REGULATOR, PADR-LIKE FAMILY"/>
    <property type="match status" value="1"/>
</dbReference>
<reference evidence="2" key="3">
    <citation type="journal article" date="2019" name="BMC Res. Notes">
        <title>Complete genome sequence of the Sulfodiicoccus acidiphilus strain HS-1T, the first crenarchaeon that lacks polB3, isolated from an acidic hot spring in Ohwaku-dani, Hakone, Japan.</title>
        <authorList>
            <person name="Sakai H.D."/>
            <person name="Kurosawa N."/>
        </authorList>
    </citation>
    <scope>NUCLEOTIDE SEQUENCE</scope>
    <source>
        <strain evidence="2">HS-1</strain>
    </source>
</reference>
<dbReference type="InterPro" id="IPR036390">
    <property type="entry name" value="WH_DNA-bd_sf"/>
</dbReference>
<keyword evidence="4" id="KW-1185">Reference proteome</keyword>
<organism evidence="2 4">
    <name type="scientific">Sulfodiicoccus acidiphilus</name>
    <dbReference type="NCBI Taxonomy" id="1670455"/>
    <lineage>
        <taxon>Archaea</taxon>
        <taxon>Thermoproteota</taxon>
        <taxon>Thermoprotei</taxon>
        <taxon>Sulfolobales</taxon>
        <taxon>Sulfolobaceae</taxon>
        <taxon>Sulfodiicoccus</taxon>
    </lineage>
</organism>
<dbReference type="Proteomes" id="UP000276741">
    <property type="component" value="Chromosome"/>
</dbReference>
<evidence type="ECO:0000259" key="1">
    <source>
        <dbReference type="Pfam" id="PF03551"/>
    </source>
</evidence>
<sequence>MRKSKIFKISISISIDEGPSLWGWFGRAARARSFGLKYWILSLLSQREMTGAEIIDSITAASMGFWRPSPGSVYPALKELTDEGMIEYRELGNRKLYRITEKGRNELVGVPEPSPLGKMSGPVEAVETLSYYVEYLMEEKSELDRNPALKKKLLEVREKLDQLLR</sequence>
<proteinExistence type="predicted"/>
<dbReference type="Pfam" id="PF03551">
    <property type="entry name" value="PadR"/>
    <property type="match status" value="1"/>
</dbReference>
<dbReference type="AlphaFoldDB" id="A0A348B2C1"/>
<protein>
    <submittedName>
        <fullName evidence="2">PadR family transcriptional regulator</fullName>
    </submittedName>
</protein>
<dbReference type="InterPro" id="IPR011991">
    <property type="entry name" value="ArsR-like_HTH"/>
</dbReference>
<dbReference type="EMBL" id="BMQS01000004">
    <property type="protein sequence ID" value="GGT90277.1"/>
    <property type="molecule type" value="Genomic_DNA"/>
</dbReference>
<dbReference type="KEGG" id="sacd:HS1genome_0712"/>
<dbReference type="InterPro" id="IPR005149">
    <property type="entry name" value="Tscrpt_reg_PadR_N"/>
</dbReference>
<reference evidence="3" key="1">
    <citation type="journal article" date="2014" name="Int. J. Syst. Evol. Microbiol.">
        <title>Complete genome sequence of Corynebacterium casei LMG S-19264T (=DSM 44701T), isolated from a smear-ripened cheese.</title>
        <authorList>
            <consortium name="US DOE Joint Genome Institute (JGI-PGF)"/>
            <person name="Walter F."/>
            <person name="Albersmeier A."/>
            <person name="Kalinowski J."/>
            <person name="Ruckert C."/>
        </authorList>
    </citation>
    <scope>NUCLEOTIDE SEQUENCE</scope>
    <source>
        <strain evidence="3">JCM 31740</strain>
    </source>
</reference>
<evidence type="ECO:0000313" key="2">
    <source>
        <dbReference type="EMBL" id="BBD72323.1"/>
    </source>
</evidence>
<dbReference type="GeneID" id="38666213"/>
<dbReference type="RefSeq" id="WP_197721522.1">
    <property type="nucleotide sequence ID" value="NZ_AP018553.1"/>
</dbReference>
<accession>A0A348B2C1</accession>
<feature type="domain" description="Transcription regulator PadR N-terminal" evidence="1">
    <location>
        <begin position="40"/>
        <end position="107"/>
    </location>
</feature>
<dbReference type="CDD" id="cd00090">
    <property type="entry name" value="HTH_ARSR"/>
    <property type="match status" value="1"/>
</dbReference>
<reference evidence="4" key="2">
    <citation type="submission" date="2018-04" db="EMBL/GenBank/DDBJ databases">
        <title>Complete genome sequence of Sulfodiicoccus acidiphilus strain HS-1.</title>
        <authorList>
            <person name="Sakai H.D."/>
            <person name="Kurosawa N."/>
        </authorList>
    </citation>
    <scope>NUCLEOTIDE SEQUENCE [LARGE SCALE GENOMIC DNA]</scope>
    <source>
        <strain evidence="4">HS-1</strain>
    </source>
</reference>
<reference evidence="3" key="4">
    <citation type="submission" date="2020-09" db="EMBL/GenBank/DDBJ databases">
        <authorList>
            <person name="Sun Q."/>
            <person name="Ohkuma M."/>
        </authorList>
    </citation>
    <scope>NUCLEOTIDE SEQUENCE</scope>
    <source>
        <strain evidence="3">JCM 31740</strain>
    </source>
</reference>
<gene>
    <name evidence="3" type="ORF">GCM10007116_05090</name>
    <name evidence="2" type="ORF">HS1genome_0712</name>
</gene>
<dbReference type="PANTHER" id="PTHR43252">
    <property type="entry name" value="TRANSCRIPTIONAL REGULATOR YQJI"/>
    <property type="match status" value="1"/>
</dbReference>
<dbReference type="SUPFAM" id="SSF46785">
    <property type="entry name" value="Winged helix' DNA-binding domain"/>
    <property type="match status" value="1"/>
</dbReference>
<dbReference type="EMBL" id="AP018553">
    <property type="protein sequence ID" value="BBD72323.1"/>
    <property type="molecule type" value="Genomic_DNA"/>
</dbReference>
<evidence type="ECO:0000313" key="3">
    <source>
        <dbReference type="EMBL" id="GGT90277.1"/>
    </source>
</evidence>
<dbReference type="InterPro" id="IPR036388">
    <property type="entry name" value="WH-like_DNA-bd_sf"/>
</dbReference>
<dbReference type="Gene3D" id="1.10.10.10">
    <property type="entry name" value="Winged helix-like DNA-binding domain superfamily/Winged helix DNA-binding domain"/>
    <property type="match status" value="1"/>
</dbReference>
<dbReference type="Proteomes" id="UP000616143">
    <property type="component" value="Unassembled WGS sequence"/>
</dbReference>
<name>A0A348B2C1_9CREN</name>
<evidence type="ECO:0000313" key="4">
    <source>
        <dbReference type="Proteomes" id="UP000276741"/>
    </source>
</evidence>